<name>A0A485LGX7_9STRA</name>
<evidence type="ECO:0000313" key="3">
    <source>
        <dbReference type="EMBL" id="VFT97604.1"/>
    </source>
</evidence>
<reference evidence="2" key="2">
    <citation type="submission" date="2019-06" db="EMBL/GenBank/DDBJ databases">
        <title>Genomics analysis of Aphanomyces spp. identifies a new class of oomycete effector associated with host adaptation.</title>
        <authorList>
            <person name="Gaulin E."/>
        </authorList>
    </citation>
    <scope>NUCLEOTIDE SEQUENCE</scope>
    <source>
        <strain evidence="2">CBS 578.67</strain>
    </source>
</reference>
<feature type="compositionally biased region" description="Polar residues" evidence="1">
    <location>
        <begin position="18"/>
        <end position="30"/>
    </location>
</feature>
<dbReference type="EMBL" id="CAADRA010006964">
    <property type="protein sequence ID" value="VFT97604.1"/>
    <property type="molecule type" value="Genomic_DNA"/>
</dbReference>
<sequence length="315" mass="35809">MSSPRRSSVVDSPRRASTSRGLGTAPSTQGDVAHDKHKKERFVLSTGHDAHDLLQAAETELKACSTALFEHAEHQKDVPLSLDYADSSDDDNGADTSPTTEQHEPKFTSTTKLHLNAIPRKGDRTRHMILSTTRGKVGKKKRKNKAALPGPQTYEALEALMKKLDHTLTDKDKILRQQHTIYQVAINHLCHENIVKQQESIRFVTMQQEIEHMQHHVQKNTIMKVDFDEETTPRSSVYRHSHHMAAVADLGVRIYNVGDHPLEATDRIVVARRLTSTPNTPHNKAKNNTGRRCYNEAQPRLMRNQKYIERDKEFL</sequence>
<reference evidence="3 4" key="1">
    <citation type="submission" date="2019-03" db="EMBL/GenBank/DDBJ databases">
        <authorList>
            <person name="Gaulin E."/>
            <person name="Dumas B."/>
        </authorList>
    </citation>
    <scope>NUCLEOTIDE SEQUENCE [LARGE SCALE GENOMIC DNA]</scope>
    <source>
        <strain evidence="3">CBS 568.67</strain>
    </source>
</reference>
<protein>
    <submittedName>
        <fullName evidence="3">Aste57867_20927 protein</fullName>
    </submittedName>
</protein>
<evidence type="ECO:0000313" key="2">
    <source>
        <dbReference type="EMBL" id="KAF0687317.1"/>
    </source>
</evidence>
<feature type="region of interest" description="Disordered" evidence="1">
    <location>
        <begin position="82"/>
        <end position="109"/>
    </location>
</feature>
<dbReference type="OrthoDB" id="68545at2759"/>
<dbReference type="Proteomes" id="UP000332933">
    <property type="component" value="Unassembled WGS sequence"/>
</dbReference>
<evidence type="ECO:0000256" key="1">
    <source>
        <dbReference type="SAM" id="MobiDB-lite"/>
    </source>
</evidence>
<organism evidence="3 4">
    <name type="scientific">Aphanomyces stellatus</name>
    <dbReference type="NCBI Taxonomy" id="120398"/>
    <lineage>
        <taxon>Eukaryota</taxon>
        <taxon>Sar</taxon>
        <taxon>Stramenopiles</taxon>
        <taxon>Oomycota</taxon>
        <taxon>Saprolegniomycetes</taxon>
        <taxon>Saprolegniales</taxon>
        <taxon>Verrucalvaceae</taxon>
        <taxon>Aphanomyces</taxon>
    </lineage>
</organism>
<dbReference type="AlphaFoldDB" id="A0A485LGX7"/>
<evidence type="ECO:0000313" key="4">
    <source>
        <dbReference type="Proteomes" id="UP000332933"/>
    </source>
</evidence>
<feature type="region of interest" description="Disordered" evidence="1">
    <location>
        <begin position="1"/>
        <end position="38"/>
    </location>
</feature>
<accession>A0A485LGX7</accession>
<dbReference type="EMBL" id="VJMH01006938">
    <property type="protein sequence ID" value="KAF0687317.1"/>
    <property type="molecule type" value="Genomic_DNA"/>
</dbReference>
<keyword evidence="4" id="KW-1185">Reference proteome</keyword>
<feature type="compositionally biased region" description="Low complexity" evidence="1">
    <location>
        <begin position="1"/>
        <end position="11"/>
    </location>
</feature>
<proteinExistence type="predicted"/>
<gene>
    <name evidence="3" type="primary">Aste57867_20927</name>
    <name evidence="2" type="ORF">As57867_020859</name>
    <name evidence="3" type="ORF">ASTE57867_20927</name>
</gene>